<dbReference type="Proteomes" id="UP000245699">
    <property type="component" value="Unassembled WGS sequence"/>
</dbReference>
<reference evidence="2 3" key="1">
    <citation type="journal article" date="2018" name="MBio">
        <title>Comparative Genomics Reveals the Core Gene Toolbox for the Fungus-Insect Symbiosis.</title>
        <authorList>
            <person name="Wang Y."/>
            <person name="Stata M."/>
            <person name="Wang W."/>
            <person name="Stajich J.E."/>
            <person name="White M.M."/>
            <person name="Moncalvo J.M."/>
        </authorList>
    </citation>
    <scope>NUCLEOTIDE SEQUENCE [LARGE SCALE GENOMIC DNA]</scope>
    <source>
        <strain evidence="2 3">AUS-77-4</strain>
    </source>
</reference>
<feature type="compositionally biased region" description="Polar residues" evidence="1">
    <location>
        <begin position="72"/>
        <end position="86"/>
    </location>
</feature>
<keyword evidence="3" id="KW-1185">Reference proteome</keyword>
<feature type="region of interest" description="Disordered" evidence="1">
    <location>
        <begin position="211"/>
        <end position="247"/>
    </location>
</feature>
<dbReference type="EMBL" id="MBFT01000074">
    <property type="protein sequence ID" value="PVU98573.1"/>
    <property type="molecule type" value="Genomic_DNA"/>
</dbReference>
<evidence type="ECO:0000256" key="1">
    <source>
        <dbReference type="SAM" id="MobiDB-lite"/>
    </source>
</evidence>
<protein>
    <submittedName>
        <fullName evidence="2">Uncharacterized protein</fullName>
    </submittedName>
</protein>
<feature type="compositionally biased region" description="Polar residues" evidence="1">
    <location>
        <begin position="1165"/>
        <end position="1175"/>
    </location>
</feature>
<feature type="region of interest" description="Disordered" evidence="1">
    <location>
        <begin position="962"/>
        <end position="985"/>
    </location>
</feature>
<gene>
    <name evidence="2" type="ORF">BB559_001459</name>
</gene>
<dbReference type="OrthoDB" id="5578382at2759"/>
<feature type="compositionally biased region" description="Basic and acidic residues" evidence="1">
    <location>
        <begin position="55"/>
        <end position="71"/>
    </location>
</feature>
<feature type="compositionally biased region" description="Polar residues" evidence="1">
    <location>
        <begin position="965"/>
        <end position="983"/>
    </location>
</feature>
<feature type="compositionally biased region" description="Basic and acidic residues" evidence="1">
    <location>
        <begin position="589"/>
        <end position="611"/>
    </location>
</feature>
<accession>A0A2T9Z1W1</accession>
<proteinExistence type="predicted"/>
<feature type="compositionally biased region" description="Polar residues" evidence="1">
    <location>
        <begin position="32"/>
        <end position="46"/>
    </location>
</feature>
<dbReference type="AlphaFoldDB" id="A0A2T9Z1W1"/>
<feature type="compositionally biased region" description="Basic and acidic residues" evidence="1">
    <location>
        <begin position="229"/>
        <end position="242"/>
    </location>
</feature>
<feature type="region of interest" description="Disordered" evidence="1">
    <location>
        <begin position="573"/>
        <end position="623"/>
    </location>
</feature>
<feature type="compositionally biased region" description="Basic and acidic residues" evidence="1">
    <location>
        <begin position="157"/>
        <end position="173"/>
    </location>
</feature>
<feature type="compositionally biased region" description="Polar residues" evidence="1">
    <location>
        <begin position="653"/>
        <end position="678"/>
    </location>
</feature>
<feature type="region of interest" description="Disordered" evidence="1">
    <location>
        <begin position="1151"/>
        <end position="1175"/>
    </location>
</feature>
<comment type="caution">
    <text evidence="2">The sequence shown here is derived from an EMBL/GenBank/DDBJ whole genome shotgun (WGS) entry which is preliminary data.</text>
</comment>
<feature type="compositionally biased region" description="Polar residues" evidence="1">
    <location>
        <begin position="93"/>
        <end position="114"/>
    </location>
</feature>
<evidence type="ECO:0000313" key="3">
    <source>
        <dbReference type="Proteomes" id="UP000245699"/>
    </source>
</evidence>
<feature type="region of interest" description="Disordered" evidence="1">
    <location>
        <begin position="762"/>
        <end position="781"/>
    </location>
</feature>
<name>A0A2T9Z1W1_9FUNG</name>
<feature type="region of interest" description="Disordered" evidence="1">
    <location>
        <begin position="1"/>
        <end position="173"/>
    </location>
</feature>
<organism evidence="2 3">
    <name type="scientific">Furculomyces boomerangus</name>
    <dbReference type="NCBI Taxonomy" id="61424"/>
    <lineage>
        <taxon>Eukaryota</taxon>
        <taxon>Fungi</taxon>
        <taxon>Fungi incertae sedis</taxon>
        <taxon>Zoopagomycota</taxon>
        <taxon>Kickxellomycotina</taxon>
        <taxon>Harpellomycetes</taxon>
        <taxon>Harpellales</taxon>
        <taxon>Harpellaceae</taxon>
        <taxon>Furculomyces</taxon>
    </lineage>
</organism>
<evidence type="ECO:0000313" key="2">
    <source>
        <dbReference type="EMBL" id="PVU98573.1"/>
    </source>
</evidence>
<sequence length="1175" mass="130874">MNEDTDIVDSLKRVISQNGRHNSFKDPKHANPQATKNLGSPQTSKRFSGVSAEPTRNKRDETRNYKSKEAGSESTKTMNVSQSSKPVTGFRPNVSSKLYQGMGNNLRSEQNLGGSSPIPASKWGVKPLSRSTGFSKYKNDSDQIKKSTSQPHQKNIRILDRQGSERSKNHPDERKKIVYSLDFMHSLKNSPLVRPTESIKHLVELTISDKPSHSMHTKHSDVKTQAYKSTERRHDSHLDRGHTGPKMTQRYESYNRAMAKDRAYREKRDIQTRGSSSIHDTAYQSTKWRDDNRGFKDSMYDQDQFNENSKMPEWMDYDPSNAEELNFSYGSSMPTIMHDQANMQNQKYSESQALAMESENFKDNMKISDHAADNFELGNNEYMNQPHSFYDGFSVPSGYNEQNAMESRFLRMFGGKTLPNNDSAYVQNSNESVPDSLPEAINDKVDDNNVKKLFKMFGSKVSSTAHGQTPENNVVESPPILSEASGEYRQEPKSPLSQNSDSMKVKLLDFMSAIHKDSQNKNDDELEKPKIVSNTAVVEQKHMDVKQNLPKEQTAKTSINAAFRGIVPTSVLRSNRNKTKPSKFVSRQAENKEVDSNISGDKLENDVEKQNQPKKQPPAQSNLPEWLLALASGKEPKKLEPLNETIKNKMKTDTATNNKQKVNTPNEEKSVGNQTTKSINDDSHDGSLIQKLKSLDIKIERSESSGCEILDTLKSPLTKENKTKHAFKKIGANRDNDPSILKKNSTTSENLNIVHKQTSPFIENTGESSSENVQTGTGATEQQINNTNEGIGGDALHATKDVNTSIHTSEEAIGSIDSGKAESYLQSGQKIMHESQHIYPQMMHVPYYQYPNSQMPIPSNMSINIFHQGMPTVDPLMQQQMMMYAQQMGHPIMGPEMGFGIPAMNSQLMYHSHKQTHGGEMVNPEAQNMMESSLNASQSNFGPPMTLVGVDSDAHFEGNVKGENKSAQVNSRDIGNVDNSDNSKLFKEMGGQELNTTEDKGAQSENQNSQPQEYLQENTNINSGQAANENNLLYLVPDGVKYGNYVPLNPMMIPFNGHPGFDMIPNEFQMLQNMGYPGNPLSVQGMVGPGNVPLGYAPGQHIDYQNFISHQMGPPQFVPGGFYPGAGPEMYHPGMKMGFQGEPQAADEVQGAGVNNLGYGDVSELVSNSSQPTNK</sequence>
<feature type="region of interest" description="Disordered" evidence="1">
    <location>
        <begin position="650"/>
        <end position="685"/>
    </location>
</feature>